<evidence type="ECO:0000256" key="8">
    <source>
        <dbReference type="PROSITE-ProRule" id="PRU00175"/>
    </source>
</evidence>
<dbReference type="SUPFAM" id="SSF57850">
    <property type="entry name" value="RING/U-box"/>
    <property type="match status" value="1"/>
</dbReference>
<keyword evidence="5" id="KW-0862">Zinc</keyword>
<evidence type="ECO:0000256" key="2">
    <source>
        <dbReference type="ARBA" id="ARBA00022692"/>
    </source>
</evidence>
<dbReference type="PANTHER" id="PTHR46539:SF1">
    <property type="entry name" value="E3 UBIQUITIN-PROTEIN LIGASE ATL42"/>
    <property type="match status" value="1"/>
</dbReference>
<dbReference type="Pfam" id="PF13639">
    <property type="entry name" value="zf-RING_2"/>
    <property type="match status" value="1"/>
</dbReference>
<dbReference type="PANTHER" id="PTHR46539">
    <property type="entry name" value="E3 UBIQUITIN-PROTEIN LIGASE ATL42"/>
    <property type="match status" value="1"/>
</dbReference>
<evidence type="ECO:0000256" key="3">
    <source>
        <dbReference type="ARBA" id="ARBA00022723"/>
    </source>
</evidence>
<evidence type="ECO:0000313" key="11">
    <source>
        <dbReference type="Proteomes" id="UP000270296"/>
    </source>
</evidence>
<dbReference type="InterPro" id="IPR001841">
    <property type="entry name" value="Znf_RING"/>
</dbReference>
<dbReference type="SMART" id="SM00184">
    <property type="entry name" value="RING"/>
    <property type="match status" value="1"/>
</dbReference>
<evidence type="ECO:0000256" key="5">
    <source>
        <dbReference type="ARBA" id="ARBA00022833"/>
    </source>
</evidence>
<dbReference type="InterPro" id="IPR013083">
    <property type="entry name" value="Znf_RING/FYVE/PHD"/>
</dbReference>
<dbReference type="WBParaSite" id="SBAD_0000334101-mRNA-1">
    <property type="protein sequence ID" value="SBAD_0000334101-mRNA-1"/>
    <property type="gene ID" value="SBAD_0000334101"/>
</dbReference>
<accession>A0A183IHV0</accession>
<keyword evidence="6" id="KW-1133">Transmembrane helix</keyword>
<sequence>MQGTVKTSHLLPFRVETNVRIARPLQTADRVRNTNVLQRRRFITVGLAQEPAVHRHSMVNLGMNAKDIELLPTMEISEDVDFEQSICVICREEFRHRERVTLLPCKHVFHPTCIKQWLGGKGICPSCRQPASFTTAQK</sequence>
<comment type="subcellular location">
    <subcellularLocation>
        <location evidence="1">Membrane</location>
    </subcellularLocation>
</comment>
<keyword evidence="4 8" id="KW-0863">Zinc-finger</keyword>
<dbReference type="AlphaFoldDB" id="A0A183IHV0"/>
<evidence type="ECO:0000313" key="10">
    <source>
        <dbReference type="EMBL" id="VDP00350.1"/>
    </source>
</evidence>
<reference evidence="12" key="1">
    <citation type="submission" date="2016-06" db="UniProtKB">
        <authorList>
            <consortium name="WormBaseParasite"/>
        </authorList>
    </citation>
    <scope>IDENTIFICATION</scope>
</reference>
<organism evidence="12">
    <name type="scientific">Soboliphyme baturini</name>
    <dbReference type="NCBI Taxonomy" id="241478"/>
    <lineage>
        <taxon>Eukaryota</taxon>
        <taxon>Metazoa</taxon>
        <taxon>Ecdysozoa</taxon>
        <taxon>Nematoda</taxon>
        <taxon>Enoplea</taxon>
        <taxon>Dorylaimia</taxon>
        <taxon>Dioctophymatida</taxon>
        <taxon>Dioctophymatoidea</taxon>
        <taxon>Soboliphymatidae</taxon>
        <taxon>Soboliphyme</taxon>
    </lineage>
</organism>
<reference evidence="10 11" key="2">
    <citation type="submission" date="2018-11" db="EMBL/GenBank/DDBJ databases">
        <authorList>
            <consortium name="Pathogen Informatics"/>
        </authorList>
    </citation>
    <scope>NUCLEOTIDE SEQUENCE [LARGE SCALE GENOMIC DNA]</scope>
</reference>
<protein>
    <submittedName>
        <fullName evidence="12">RING-type domain-containing protein</fullName>
    </submittedName>
</protein>
<dbReference type="GO" id="GO:0008270">
    <property type="term" value="F:zinc ion binding"/>
    <property type="evidence" value="ECO:0007669"/>
    <property type="project" value="UniProtKB-KW"/>
</dbReference>
<dbReference type="PROSITE" id="PS50089">
    <property type="entry name" value="ZF_RING_2"/>
    <property type="match status" value="1"/>
</dbReference>
<name>A0A183IHV0_9BILA</name>
<evidence type="ECO:0000256" key="4">
    <source>
        <dbReference type="ARBA" id="ARBA00022771"/>
    </source>
</evidence>
<evidence type="ECO:0000313" key="12">
    <source>
        <dbReference type="WBParaSite" id="SBAD_0000334101-mRNA-1"/>
    </source>
</evidence>
<feature type="domain" description="RING-type" evidence="9">
    <location>
        <begin position="87"/>
        <end position="128"/>
    </location>
</feature>
<keyword evidence="11" id="KW-1185">Reference proteome</keyword>
<evidence type="ECO:0000256" key="6">
    <source>
        <dbReference type="ARBA" id="ARBA00022989"/>
    </source>
</evidence>
<evidence type="ECO:0000256" key="1">
    <source>
        <dbReference type="ARBA" id="ARBA00004370"/>
    </source>
</evidence>
<proteinExistence type="predicted"/>
<dbReference type="Proteomes" id="UP000270296">
    <property type="component" value="Unassembled WGS sequence"/>
</dbReference>
<dbReference type="GO" id="GO:0016020">
    <property type="term" value="C:membrane"/>
    <property type="evidence" value="ECO:0007669"/>
    <property type="project" value="UniProtKB-SubCell"/>
</dbReference>
<keyword evidence="2" id="KW-0812">Transmembrane</keyword>
<evidence type="ECO:0000256" key="7">
    <source>
        <dbReference type="ARBA" id="ARBA00023136"/>
    </source>
</evidence>
<evidence type="ECO:0000259" key="9">
    <source>
        <dbReference type="PROSITE" id="PS50089"/>
    </source>
</evidence>
<gene>
    <name evidence="10" type="ORF">SBAD_LOCUS3195</name>
</gene>
<dbReference type="Gene3D" id="3.30.40.10">
    <property type="entry name" value="Zinc/RING finger domain, C3HC4 (zinc finger)"/>
    <property type="match status" value="1"/>
</dbReference>
<dbReference type="EMBL" id="UZAM01007617">
    <property type="protein sequence ID" value="VDP00350.1"/>
    <property type="molecule type" value="Genomic_DNA"/>
</dbReference>
<dbReference type="OrthoDB" id="5823472at2759"/>
<keyword evidence="7" id="KW-0472">Membrane</keyword>
<keyword evidence="3" id="KW-0479">Metal-binding</keyword>